<organism evidence="1 2">
    <name type="scientific">Coemansia spiralis</name>
    <dbReference type="NCBI Taxonomy" id="417178"/>
    <lineage>
        <taxon>Eukaryota</taxon>
        <taxon>Fungi</taxon>
        <taxon>Fungi incertae sedis</taxon>
        <taxon>Zoopagomycota</taxon>
        <taxon>Kickxellomycotina</taxon>
        <taxon>Kickxellomycetes</taxon>
        <taxon>Kickxellales</taxon>
        <taxon>Kickxellaceae</taxon>
        <taxon>Coemansia</taxon>
    </lineage>
</organism>
<proteinExistence type="predicted"/>
<dbReference type="OrthoDB" id="5585985at2759"/>
<dbReference type="Proteomes" id="UP001151518">
    <property type="component" value="Unassembled WGS sequence"/>
</dbReference>
<dbReference type="EMBL" id="JANBTW010000118">
    <property type="protein sequence ID" value="KAJ2670695.1"/>
    <property type="molecule type" value="Genomic_DNA"/>
</dbReference>
<sequence>MSTIGRGDDTILSRLRRQLQLHSSSQKNNDASNTNTQYNYNNSSSSSNDWAIALLHSLSQSESPDFTSVSEVWQLPHSSLAKLCQKHLNLNGYSSPTLVAYIDAVVSSQKISLENQLLLLRYAAFSKWFTDEQEAIPSIIQSQVTNLLQSYPQVIAKGFLLTLLEEPARLLPSSTAMIVKIIKADIPASALEIVCTGLAVIAKEKALAVNDNTFQVMEAVVSTVSLPSIIERISLSGWCRAWVEMLQEVVPNSCESKKLSTLMLHFVNKFGSELDSAGLDTLAALASMIKTPLKAPIISTIARKKRNKSTEN</sequence>
<dbReference type="AlphaFoldDB" id="A0A9W8KVF7"/>
<name>A0A9W8KVF7_9FUNG</name>
<dbReference type="Gene3D" id="1.25.40.480">
    <property type="match status" value="1"/>
</dbReference>
<accession>A0A9W8KVF7</accession>
<evidence type="ECO:0008006" key="3">
    <source>
        <dbReference type="Google" id="ProtNLM"/>
    </source>
</evidence>
<reference evidence="1" key="1">
    <citation type="submission" date="2022-07" db="EMBL/GenBank/DDBJ databases">
        <title>Phylogenomic reconstructions and comparative analyses of Kickxellomycotina fungi.</title>
        <authorList>
            <person name="Reynolds N.K."/>
            <person name="Stajich J.E."/>
            <person name="Barry K."/>
            <person name="Grigoriev I.V."/>
            <person name="Crous P."/>
            <person name="Smith M.E."/>
        </authorList>
    </citation>
    <scope>NUCLEOTIDE SEQUENCE</scope>
    <source>
        <strain evidence="1">NRRL 3115</strain>
    </source>
</reference>
<evidence type="ECO:0000313" key="1">
    <source>
        <dbReference type="EMBL" id="KAJ2670695.1"/>
    </source>
</evidence>
<protein>
    <recommendedName>
        <fullName evidence="3">Fanconi Anaemia group E protein C-terminal domain-containing protein</fullName>
    </recommendedName>
</protein>
<gene>
    <name evidence="1" type="ORF">GGI25_005747</name>
</gene>
<evidence type="ECO:0000313" key="2">
    <source>
        <dbReference type="Proteomes" id="UP001151518"/>
    </source>
</evidence>
<comment type="caution">
    <text evidence="1">The sequence shown here is derived from an EMBL/GenBank/DDBJ whole genome shotgun (WGS) entry which is preliminary data.</text>
</comment>